<dbReference type="PANTHER" id="PTHR24067">
    <property type="entry name" value="UBIQUITIN-CONJUGATING ENZYME E2"/>
    <property type="match status" value="1"/>
</dbReference>
<evidence type="ECO:0000256" key="1">
    <source>
        <dbReference type="ARBA" id="ARBA00000485"/>
    </source>
</evidence>
<comment type="caution">
    <text evidence="9">The sequence shown here is derived from an EMBL/GenBank/DDBJ whole genome shotgun (WGS) entry which is preliminary data.</text>
</comment>
<dbReference type="Proteomes" id="UP001165289">
    <property type="component" value="Unassembled WGS sequence"/>
</dbReference>
<evidence type="ECO:0000256" key="7">
    <source>
        <dbReference type="ARBA" id="ARBA00022840"/>
    </source>
</evidence>
<reference evidence="9 10" key="1">
    <citation type="journal article" date="2023" name="BMC Biol.">
        <title>The compact genome of the sponge Oopsacas minuta (Hexactinellida) is lacking key metazoan core genes.</title>
        <authorList>
            <person name="Santini S."/>
            <person name="Schenkelaars Q."/>
            <person name="Jourda C."/>
            <person name="Duchesne M."/>
            <person name="Belahbib H."/>
            <person name="Rocher C."/>
            <person name="Selva M."/>
            <person name="Riesgo A."/>
            <person name="Vervoort M."/>
            <person name="Leys S.P."/>
            <person name="Kodjabachian L."/>
            <person name="Le Bivic A."/>
            <person name="Borchiellini C."/>
            <person name="Claverie J.M."/>
            <person name="Renard E."/>
        </authorList>
    </citation>
    <scope>NUCLEOTIDE SEQUENCE [LARGE SCALE GENOMIC DNA]</scope>
    <source>
        <strain evidence="9">SPO-2</strain>
    </source>
</reference>
<dbReference type="FunFam" id="3.10.110.10:FF:000101">
    <property type="entry name" value="Ubiquitin-conjugating enzyme E2 D2"/>
    <property type="match status" value="1"/>
</dbReference>
<evidence type="ECO:0000256" key="4">
    <source>
        <dbReference type="ARBA" id="ARBA00022679"/>
    </source>
</evidence>
<protein>
    <recommendedName>
        <fullName evidence="3">E2 ubiquitin-conjugating enzyme</fullName>
        <ecNumber evidence="3">2.3.2.23</ecNumber>
    </recommendedName>
</protein>
<dbReference type="InterPro" id="IPR000608">
    <property type="entry name" value="UBC"/>
</dbReference>
<keyword evidence="7" id="KW-0067">ATP-binding</keyword>
<evidence type="ECO:0000256" key="6">
    <source>
        <dbReference type="ARBA" id="ARBA00022786"/>
    </source>
</evidence>
<evidence type="ECO:0000313" key="10">
    <source>
        <dbReference type="Proteomes" id="UP001165289"/>
    </source>
</evidence>
<dbReference type="AlphaFoldDB" id="A0AAV7JLH4"/>
<proteinExistence type="predicted"/>
<dbReference type="EC" id="2.3.2.23" evidence="3"/>
<dbReference type="SUPFAM" id="SSF54495">
    <property type="entry name" value="UBC-like"/>
    <property type="match status" value="1"/>
</dbReference>
<feature type="domain" description="UBC core" evidence="8">
    <location>
        <begin position="1"/>
        <end position="148"/>
    </location>
</feature>
<evidence type="ECO:0000259" key="8">
    <source>
        <dbReference type="PROSITE" id="PS50127"/>
    </source>
</evidence>
<keyword evidence="4" id="KW-0808">Transferase</keyword>
<dbReference type="SMART" id="SM00212">
    <property type="entry name" value="UBCc"/>
    <property type="match status" value="1"/>
</dbReference>
<name>A0AAV7JLH4_9METZ</name>
<accession>A0AAV7JLH4</accession>
<dbReference type="EMBL" id="JAKMXF010000318">
    <property type="protein sequence ID" value="KAI6649694.1"/>
    <property type="molecule type" value="Genomic_DNA"/>
</dbReference>
<sequence length="148" mass="17195">MSLSRLKKELKEIKENPVEPVTAEPRGDEDLYNWVGTIKGPKDTPYEGGVFYLDIKFCLFYPFRPPKVRFITPIYHPHINSSGQLSIQFLESDWSPAYTIIKVLIHIWSLLPNPNPDDPLVPEIAHLYKEDIQLYNKNAKEMTQKHAM</sequence>
<comment type="pathway">
    <text evidence="2">Protein modification; protein ubiquitination.</text>
</comment>
<keyword evidence="6" id="KW-0833">Ubl conjugation pathway</keyword>
<keyword evidence="5" id="KW-0547">Nucleotide-binding</keyword>
<dbReference type="Gene3D" id="3.10.110.10">
    <property type="entry name" value="Ubiquitin Conjugating Enzyme"/>
    <property type="match status" value="1"/>
</dbReference>
<organism evidence="9 10">
    <name type="scientific">Oopsacas minuta</name>
    <dbReference type="NCBI Taxonomy" id="111878"/>
    <lineage>
        <taxon>Eukaryota</taxon>
        <taxon>Metazoa</taxon>
        <taxon>Porifera</taxon>
        <taxon>Hexactinellida</taxon>
        <taxon>Hexasterophora</taxon>
        <taxon>Lyssacinosida</taxon>
        <taxon>Leucopsacidae</taxon>
        <taxon>Oopsacas</taxon>
    </lineage>
</organism>
<gene>
    <name evidence="9" type="ORF">LOD99_6484</name>
</gene>
<comment type="catalytic activity">
    <reaction evidence="1">
        <text>S-ubiquitinyl-[E1 ubiquitin-activating enzyme]-L-cysteine + [E2 ubiquitin-conjugating enzyme]-L-cysteine = [E1 ubiquitin-activating enzyme]-L-cysteine + S-ubiquitinyl-[E2 ubiquitin-conjugating enzyme]-L-cysteine.</text>
        <dbReference type="EC" id="2.3.2.23"/>
    </reaction>
</comment>
<dbReference type="GO" id="GO:0005524">
    <property type="term" value="F:ATP binding"/>
    <property type="evidence" value="ECO:0007669"/>
    <property type="project" value="UniProtKB-KW"/>
</dbReference>
<evidence type="ECO:0000313" key="9">
    <source>
        <dbReference type="EMBL" id="KAI6649694.1"/>
    </source>
</evidence>
<keyword evidence="10" id="KW-1185">Reference proteome</keyword>
<dbReference type="Pfam" id="PF00179">
    <property type="entry name" value="UQ_con"/>
    <property type="match status" value="1"/>
</dbReference>
<evidence type="ECO:0000256" key="3">
    <source>
        <dbReference type="ARBA" id="ARBA00012486"/>
    </source>
</evidence>
<evidence type="ECO:0000256" key="2">
    <source>
        <dbReference type="ARBA" id="ARBA00004906"/>
    </source>
</evidence>
<dbReference type="InterPro" id="IPR016135">
    <property type="entry name" value="UBQ-conjugating_enzyme/RWD"/>
</dbReference>
<dbReference type="PROSITE" id="PS50127">
    <property type="entry name" value="UBC_2"/>
    <property type="match status" value="1"/>
</dbReference>
<dbReference type="InterPro" id="IPR050113">
    <property type="entry name" value="Ub_conjugating_enzyme"/>
</dbReference>
<evidence type="ECO:0000256" key="5">
    <source>
        <dbReference type="ARBA" id="ARBA00022741"/>
    </source>
</evidence>
<dbReference type="GO" id="GO:0061631">
    <property type="term" value="F:ubiquitin conjugating enzyme activity"/>
    <property type="evidence" value="ECO:0007669"/>
    <property type="project" value="UniProtKB-EC"/>
</dbReference>